<organism evidence="13 14">
    <name type="scientific">Bombyx mori</name>
    <name type="common">Silk moth</name>
    <dbReference type="NCBI Taxonomy" id="7091"/>
    <lineage>
        <taxon>Eukaryota</taxon>
        <taxon>Metazoa</taxon>
        <taxon>Ecdysozoa</taxon>
        <taxon>Arthropoda</taxon>
        <taxon>Hexapoda</taxon>
        <taxon>Insecta</taxon>
        <taxon>Pterygota</taxon>
        <taxon>Neoptera</taxon>
        <taxon>Endopterygota</taxon>
        <taxon>Lepidoptera</taxon>
        <taxon>Glossata</taxon>
        <taxon>Ditrysia</taxon>
        <taxon>Bombycoidea</taxon>
        <taxon>Bombycidae</taxon>
        <taxon>Bombycinae</taxon>
        <taxon>Bombyx</taxon>
    </lineage>
</organism>
<evidence type="ECO:0000256" key="8">
    <source>
        <dbReference type="ARBA" id="ARBA00022833"/>
    </source>
</evidence>
<protein>
    <recommendedName>
        <fullName evidence="12">Peptidase M14 domain-containing protein</fullName>
    </recommendedName>
</protein>
<proteinExistence type="inferred from homology"/>
<evidence type="ECO:0000256" key="9">
    <source>
        <dbReference type="ARBA" id="ARBA00023049"/>
    </source>
</evidence>
<dbReference type="Gene3D" id="3.30.70.340">
    <property type="entry name" value="Metallocarboxypeptidase-like"/>
    <property type="match status" value="1"/>
</dbReference>
<dbReference type="PROSITE" id="PS52035">
    <property type="entry name" value="PEPTIDASE_M14"/>
    <property type="match status" value="1"/>
</dbReference>
<evidence type="ECO:0000313" key="14">
    <source>
        <dbReference type="Proteomes" id="UP000005204"/>
    </source>
</evidence>
<evidence type="ECO:0000256" key="10">
    <source>
        <dbReference type="ARBA" id="ARBA00023157"/>
    </source>
</evidence>
<dbReference type="GeneID" id="101744924"/>
<dbReference type="GO" id="GO:0004181">
    <property type="term" value="F:metallocarboxypeptidase activity"/>
    <property type="evidence" value="ECO:0007669"/>
    <property type="project" value="InterPro"/>
</dbReference>
<feature type="domain" description="Peptidase M14" evidence="12">
    <location>
        <begin position="136"/>
        <end position="433"/>
    </location>
</feature>
<reference evidence="14" key="1">
    <citation type="journal article" date="2008" name="Insect Biochem. Mol. Biol.">
        <title>The genome of a lepidopteran model insect, the silkworm Bombyx mori.</title>
        <authorList>
            <consortium name="International Silkworm Genome Consortium"/>
        </authorList>
    </citation>
    <scope>NUCLEOTIDE SEQUENCE [LARGE SCALE GENOMIC DNA]</scope>
    <source>
        <strain evidence="14">p50T</strain>
    </source>
</reference>
<feature type="active site" description="Proton donor/acceptor" evidence="11">
    <location>
        <position position="394"/>
    </location>
</feature>
<sequence length="444" mass="50493">MYFVNAIRKGLTIMRGFGLILCLIFNYVFAKHEFYEGHGLYQVDVIFVEQTQYLQELQSKYAIDVWINAHPGRQGQILVPDYLKEKFEEELKVAGIGYTLLVENIKEKLDLEDSLLEAAAARTNRSKSSPGLSFDVIHRYDVVDQYLVDLANSYPETVTVVSAGKSVEGRDIKYLKISTTNFQDTRKPVVMLQSLLHAREWVTLPGTLYAIEKLVIDVTESDLLQDIDWIILPIANPDGYEISHTEFRFWRKNRAPHACMGGVDLNRNFDVFWGIWSSSNPCAEDYRGPYAFSEPETAIIRDILHEYRNRLEVYIDLHSFGSMILFGYGNGQLAPNALTLNFLGVQMAQAIDAVKWPQNRNYIVGHIPSILYRASGVSSDYATSVGIPLSYTYELPSYRGIVGTLQGFLVEPEFIAQAGFETWQGIKVAARFAVRNFRSRTTEK</sequence>
<dbReference type="FunFam" id="3.40.630.10:FF:000084">
    <property type="entry name" value="Carboxypeptidase B2"/>
    <property type="match status" value="1"/>
</dbReference>
<dbReference type="PRINTS" id="PR00765">
    <property type="entry name" value="CRBOXYPTASEA"/>
</dbReference>
<evidence type="ECO:0000256" key="3">
    <source>
        <dbReference type="ARBA" id="ARBA00022645"/>
    </source>
</evidence>
<dbReference type="Proteomes" id="UP000005204">
    <property type="component" value="Unassembled WGS sequence"/>
</dbReference>
<dbReference type="InterPro" id="IPR000834">
    <property type="entry name" value="Peptidase_M14"/>
</dbReference>
<evidence type="ECO:0000256" key="5">
    <source>
        <dbReference type="ARBA" id="ARBA00022723"/>
    </source>
</evidence>
<dbReference type="SMART" id="SM00631">
    <property type="entry name" value="Zn_pept"/>
    <property type="match status" value="1"/>
</dbReference>
<dbReference type="RefSeq" id="XP_037871319.1">
    <property type="nucleotide sequence ID" value="XM_038015391.2"/>
</dbReference>
<reference evidence="13" key="2">
    <citation type="submission" date="2022-06" db="UniProtKB">
        <authorList>
            <consortium name="EnsemblMetazoa"/>
        </authorList>
    </citation>
    <scope>IDENTIFICATION</scope>
    <source>
        <strain evidence="13">p50T (Dazao)</strain>
    </source>
</reference>
<dbReference type="GO" id="GO:0008270">
    <property type="term" value="F:zinc ion binding"/>
    <property type="evidence" value="ECO:0007669"/>
    <property type="project" value="InterPro"/>
</dbReference>
<dbReference type="Pfam" id="PF02244">
    <property type="entry name" value="Propep_M14"/>
    <property type="match status" value="1"/>
</dbReference>
<evidence type="ECO:0000259" key="12">
    <source>
        <dbReference type="PROSITE" id="PS52035"/>
    </source>
</evidence>
<keyword evidence="7" id="KW-0378">Hydrolase</keyword>
<keyword evidence="9" id="KW-0482">Metalloprotease</keyword>
<dbReference type="GO" id="GO:0006508">
    <property type="term" value="P:proteolysis"/>
    <property type="evidence" value="ECO:0007669"/>
    <property type="project" value="UniProtKB-KW"/>
</dbReference>
<dbReference type="Gene3D" id="3.40.630.10">
    <property type="entry name" value="Zn peptidases"/>
    <property type="match status" value="1"/>
</dbReference>
<evidence type="ECO:0000313" key="13">
    <source>
        <dbReference type="EnsemblMetazoa" id="XP_037871319.1"/>
    </source>
</evidence>
<dbReference type="PANTHER" id="PTHR11705">
    <property type="entry name" value="PROTEASE FAMILY M14 CARBOXYPEPTIDASE A,B"/>
    <property type="match status" value="1"/>
</dbReference>
<dbReference type="InterPro" id="IPR036990">
    <property type="entry name" value="M14A-like_propep"/>
</dbReference>
<accession>A0A8R2R2S0</accession>
<keyword evidence="4" id="KW-0645">Protease</keyword>
<keyword evidence="6" id="KW-0732">Signal</keyword>
<dbReference type="EnsemblMetazoa" id="XM_038015391.1">
    <property type="protein sequence ID" value="XP_037871319.1"/>
    <property type="gene ID" value="LOC101744924"/>
</dbReference>
<evidence type="ECO:0000256" key="2">
    <source>
        <dbReference type="ARBA" id="ARBA00005988"/>
    </source>
</evidence>
<keyword evidence="10" id="KW-1015">Disulfide bond</keyword>
<dbReference type="PANTHER" id="PTHR11705:SF140">
    <property type="entry name" value="FI02848P-RELATED"/>
    <property type="match status" value="1"/>
</dbReference>
<keyword evidence="14" id="KW-1185">Reference proteome</keyword>
<dbReference type="SUPFAM" id="SSF53187">
    <property type="entry name" value="Zn-dependent exopeptidases"/>
    <property type="match status" value="1"/>
</dbReference>
<keyword evidence="8" id="KW-0862">Zinc</keyword>
<dbReference type="GO" id="GO:0005615">
    <property type="term" value="C:extracellular space"/>
    <property type="evidence" value="ECO:0007669"/>
    <property type="project" value="TreeGrafter"/>
</dbReference>
<keyword evidence="5" id="KW-0479">Metal-binding</keyword>
<dbReference type="Pfam" id="PF00246">
    <property type="entry name" value="Peptidase_M14"/>
    <property type="match status" value="1"/>
</dbReference>
<dbReference type="KEGG" id="bmor:101744924"/>
<evidence type="ECO:0000256" key="11">
    <source>
        <dbReference type="PROSITE-ProRule" id="PRU01379"/>
    </source>
</evidence>
<evidence type="ECO:0000256" key="1">
    <source>
        <dbReference type="ARBA" id="ARBA00001947"/>
    </source>
</evidence>
<dbReference type="InterPro" id="IPR003146">
    <property type="entry name" value="M14A_act_pep"/>
</dbReference>
<keyword evidence="3" id="KW-0121">Carboxypeptidase</keyword>
<evidence type="ECO:0000256" key="6">
    <source>
        <dbReference type="ARBA" id="ARBA00022729"/>
    </source>
</evidence>
<dbReference type="AlphaFoldDB" id="A0A8R2R2S0"/>
<evidence type="ECO:0000256" key="7">
    <source>
        <dbReference type="ARBA" id="ARBA00022801"/>
    </source>
</evidence>
<evidence type="ECO:0000256" key="4">
    <source>
        <dbReference type="ARBA" id="ARBA00022670"/>
    </source>
</evidence>
<comment type="cofactor">
    <cofactor evidence="1">
        <name>Zn(2+)</name>
        <dbReference type="ChEBI" id="CHEBI:29105"/>
    </cofactor>
</comment>
<name>A0A8R2R2S0_BOMMO</name>
<comment type="similarity">
    <text evidence="2 11">Belongs to the peptidase M14 family.</text>
</comment>
<dbReference type="SUPFAM" id="SSF54897">
    <property type="entry name" value="Protease propeptides/inhibitors"/>
    <property type="match status" value="1"/>
</dbReference>